<evidence type="ECO:0000313" key="10">
    <source>
        <dbReference type="Proteomes" id="UP000077521"/>
    </source>
</evidence>
<keyword evidence="4 7" id="KW-0862">Zinc</keyword>
<feature type="binding site" evidence="7">
    <location>
        <position position="212"/>
    </location>
    <ligand>
        <name>Zn(2+)</name>
        <dbReference type="ChEBI" id="CHEBI:29105"/>
    </ligand>
</feature>
<evidence type="ECO:0000256" key="6">
    <source>
        <dbReference type="ARBA" id="ARBA00048348"/>
    </source>
</evidence>
<comment type="function">
    <text evidence="8">Reversible hydration of carbon dioxide.</text>
</comment>
<dbReference type="InterPro" id="IPR036874">
    <property type="entry name" value="Carbonic_anhydrase_sf"/>
</dbReference>
<proteinExistence type="inferred from homology"/>
<dbReference type="GO" id="GO:0034599">
    <property type="term" value="P:cellular response to oxidative stress"/>
    <property type="evidence" value="ECO:0007669"/>
    <property type="project" value="TreeGrafter"/>
</dbReference>
<dbReference type="PANTHER" id="PTHR11002">
    <property type="entry name" value="CARBONIC ANHYDRASE"/>
    <property type="match status" value="1"/>
</dbReference>
<comment type="catalytic activity">
    <reaction evidence="6 8">
        <text>hydrogencarbonate + H(+) = CO2 + H2O</text>
        <dbReference type="Rhea" id="RHEA:10748"/>
        <dbReference type="ChEBI" id="CHEBI:15377"/>
        <dbReference type="ChEBI" id="CHEBI:15378"/>
        <dbReference type="ChEBI" id="CHEBI:16526"/>
        <dbReference type="ChEBI" id="CHEBI:17544"/>
        <dbReference type="EC" id="4.2.1.1"/>
    </reaction>
</comment>
<evidence type="ECO:0000256" key="4">
    <source>
        <dbReference type="ARBA" id="ARBA00022833"/>
    </source>
</evidence>
<dbReference type="GO" id="GO:0071244">
    <property type="term" value="P:cellular response to carbon dioxide"/>
    <property type="evidence" value="ECO:0007669"/>
    <property type="project" value="TreeGrafter"/>
</dbReference>
<feature type="binding site" evidence="7">
    <location>
        <position position="158"/>
    </location>
    <ligand>
        <name>Zn(2+)</name>
        <dbReference type="ChEBI" id="CHEBI:29105"/>
    </ligand>
</feature>
<dbReference type="EC" id="4.2.1.1" evidence="2 8"/>
<evidence type="ECO:0000256" key="8">
    <source>
        <dbReference type="RuleBase" id="RU003956"/>
    </source>
</evidence>
<feature type="binding site" evidence="7">
    <location>
        <position position="215"/>
    </location>
    <ligand>
        <name>Zn(2+)</name>
        <dbReference type="ChEBI" id="CHEBI:29105"/>
    </ligand>
</feature>
<reference evidence="9" key="1">
    <citation type="submission" date="2016-04" db="EMBL/GenBank/DDBJ databases">
        <authorList>
            <person name="Nguyen H.D."/>
            <person name="Samba Siva P."/>
            <person name="Cullis J."/>
            <person name="Levesque C.A."/>
            <person name="Hambleton S."/>
        </authorList>
    </citation>
    <scope>NUCLEOTIDE SEQUENCE</scope>
    <source>
        <strain evidence="9">DAOMC 236416</strain>
    </source>
</reference>
<dbReference type="Proteomes" id="UP000077521">
    <property type="component" value="Unassembled WGS sequence"/>
</dbReference>
<dbReference type="AlphaFoldDB" id="A0A177TX15"/>
<evidence type="ECO:0000256" key="7">
    <source>
        <dbReference type="PIRSR" id="PIRSR601765-1"/>
    </source>
</evidence>
<sequence length="330" mass="35241">MAYRAFGPSGGTLRLGGDGIYFLSLLAPQSHPQPLIASRIASSSVHTTPAFSIATTTTRSASTASTATATPSAIYRTTARPTLDFHRPNHFLSSSSSFSSSAIHHHSPRDMSSAPPTLAELLARNQEWQTRTLEVRPDLFKSCAAGQTPKVLWIGCSDSRLPESVITDTDPGQIFVARNIANQFNPEDDNVISILTYGVQALGVEHIVVVGHTLCGGMIAASEAAVAGASPGGALGRYLTPLVKLAKSLKENEEAAKLEDPEFLLLLTQESIKQSMRHIAATEIIKDNWAGKESPLSGKVMKKITIHGWIHDIATGKLKDLSLSLTPPEA</sequence>
<reference evidence="9" key="2">
    <citation type="journal article" date="2019" name="IMA Fungus">
        <title>Genome sequencing and comparison of five Tilletia species to identify candidate genes for the detection of regulated species infecting wheat.</title>
        <authorList>
            <person name="Nguyen H.D.T."/>
            <person name="Sultana T."/>
            <person name="Kesanakurti P."/>
            <person name="Hambleton S."/>
        </authorList>
    </citation>
    <scope>NUCLEOTIDE SEQUENCE</scope>
    <source>
        <strain evidence="9">DAOMC 236416</strain>
    </source>
</reference>
<accession>A0A177TX15</accession>
<dbReference type="GO" id="GO:0004089">
    <property type="term" value="F:carbonate dehydratase activity"/>
    <property type="evidence" value="ECO:0007669"/>
    <property type="project" value="UniProtKB-UniRule"/>
</dbReference>
<keyword evidence="10" id="KW-1185">Reference proteome</keyword>
<dbReference type="Pfam" id="PF00484">
    <property type="entry name" value="Pro_CA"/>
    <property type="match status" value="1"/>
</dbReference>
<organism evidence="9 10">
    <name type="scientific">Tilletia indica</name>
    <dbReference type="NCBI Taxonomy" id="43049"/>
    <lineage>
        <taxon>Eukaryota</taxon>
        <taxon>Fungi</taxon>
        <taxon>Dikarya</taxon>
        <taxon>Basidiomycota</taxon>
        <taxon>Ustilaginomycotina</taxon>
        <taxon>Exobasidiomycetes</taxon>
        <taxon>Tilletiales</taxon>
        <taxon>Tilletiaceae</taxon>
        <taxon>Tilletia</taxon>
    </lineage>
</organism>
<evidence type="ECO:0000313" key="9">
    <source>
        <dbReference type="EMBL" id="KAE8249597.1"/>
    </source>
</evidence>
<dbReference type="InterPro" id="IPR001765">
    <property type="entry name" value="Carbonic_anhydrase"/>
</dbReference>
<keyword evidence="5 8" id="KW-0456">Lyase</keyword>
<evidence type="ECO:0000256" key="2">
    <source>
        <dbReference type="ARBA" id="ARBA00012925"/>
    </source>
</evidence>
<comment type="similarity">
    <text evidence="1 8">Belongs to the beta-class carbonic anhydrase family.</text>
</comment>
<protein>
    <recommendedName>
        <fullName evidence="2 8">Carbonic anhydrase</fullName>
        <ecNumber evidence="2 8">4.2.1.1</ecNumber>
    </recommendedName>
    <alternativeName>
        <fullName evidence="8">Carbonate dehydratase</fullName>
    </alternativeName>
</protein>
<name>A0A177TX15_9BASI</name>
<feature type="binding site" evidence="7">
    <location>
        <position position="156"/>
    </location>
    <ligand>
        <name>Zn(2+)</name>
        <dbReference type="ChEBI" id="CHEBI:29105"/>
    </ligand>
</feature>
<keyword evidence="3 7" id="KW-0479">Metal-binding</keyword>
<dbReference type="PANTHER" id="PTHR11002:SF76">
    <property type="entry name" value="CARBONIC ANHYDRASE"/>
    <property type="match status" value="1"/>
</dbReference>
<dbReference type="SMART" id="SM00947">
    <property type="entry name" value="Pro_CA"/>
    <property type="match status" value="1"/>
</dbReference>
<dbReference type="Gene3D" id="3.40.1050.10">
    <property type="entry name" value="Carbonic anhydrase"/>
    <property type="match status" value="1"/>
</dbReference>
<dbReference type="EMBL" id="LWDF02000379">
    <property type="protein sequence ID" value="KAE8249597.1"/>
    <property type="molecule type" value="Genomic_DNA"/>
</dbReference>
<comment type="cofactor">
    <cofactor evidence="7">
        <name>Zn(2+)</name>
        <dbReference type="ChEBI" id="CHEBI:29105"/>
    </cofactor>
    <text evidence="7">Binds 1 zinc ion per subunit.</text>
</comment>
<evidence type="ECO:0000256" key="3">
    <source>
        <dbReference type="ARBA" id="ARBA00022723"/>
    </source>
</evidence>
<evidence type="ECO:0000256" key="1">
    <source>
        <dbReference type="ARBA" id="ARBA00006217"/>
    </source>
</evidence>
<dbReference type="SUPFAM" id="SSF53056">
    <property type="entry name" value="beta-carbonic anhydrase, cab"/>
    <property type="match status" value="1"/>
</dbReference>
<evidence type="ECO:0000256" key="5">
    <source>
        <dbReference type="ARBA" id="ARBA00023239"/>
    </source>
</evidence>
<comment type="caution">
    <text evidence="9">The sequence shown here is derived from an EMBL/GenBank/DDBJ whole genome shotgun (WGS) entry which is preliminary data.</text>
</comment>
<dbReference type="GO" id="GO:0008270">
    <property type="term" value="F:zinc ion binding"/>
    <property type="evidence" value="ECO:0007669"/>
    <property type="project" value="UniProtKB-UniRule"/>
</dbReference>
<gene>
    <name evidence="9" type="ORF">A4X13_0g5148</name>
</gene>